<dbReference type="AlphaFoldDB" id="A0A8H3ISH0"/>
<comment type="similarity">
    <text evidence="2">Belongs to the THOC5 family.</text>
</comment>
<dbReference type="GO" id="GO:0000445">
    <property type="term" value="C:THO complex part of transcription export complex"/>
    <property type="evidence" value="ECO:0007669"/>
    <property type="project" value="TreeGrafter"/>
</dbReference>
<gene>
    <name evidence="5" type="ORF">IMSHALPRED_006192</name>
</gene>
<proteinExistence type="inferred from homology"/>
<evidence type="ECO:0008006" key="7">
    <source>
        <dbReference type="Google" id="ProtNLM"/>
    </source>
</evidence>
<evidence type="ECO:0000313" key="6">
    <source>
        <dbReference type="Proteomes" id="UP000664534"/>
    </source>
</evidence>
<name>A0A8H3ISH0_9LECA</name>
<dbReference type="Proteomes" id="UP000664534">
    <property type="component" value="Unassembled WGS sequence"/>
</dbReference>
<dbReference type="OrthoDB" id="20582at2759"/>
<dbReference type="Pfam" id="PF09766">
    <property type="entry name" value="FmiP_Thoc5"/>
    <property type="match status" value="1"/>
</dbReference>
<evidence type="ECO:0000256" key="3">
    <source>
        <dbReference type="ARBA" id="ARBA00023242"/>
    </source>
</evidence>
<dbReference type="GO" id="GO:0003729">
    <property type="term" value="F:mRNA binding"/>
    <property type="evidence" value="ECO:0007669"/>
    <property type="project" value="TreeGrafter"/>
</dbReference>
<comment type="subcellular location">
    <subcellularLocation>
        <location evidence="1">Nucleus</location>
    </subcellularLocation>
</comment>
<protein>
    <recommendedName>
        <fullName evidence="7">THO complex subunit 5</fullName>
    </recommendedName>
</protein>
<dbReference type="GO" id="GO:0006406">
    <property type="term" value="P:mRNA export from nucleus"/>
    <property type="evidence" value="ECO:0007669"/>
    <property type="project" value="TreeGrafter"/>
</dbReference>
<sequence length="220" mass="25505">MPASTADIKTEDIVTDAYLQSVLATSLHTREQCMNLIDLVEANAIAASQNPSLDVQLDISKQQRLLYSYLGQLRELNRNAILKVRNTKQTTAEARQEIDRLHLQLQNLYYEERHLRGEIAACESYDHKYQQLPLIPVGDFFELHPEHTEDDEKTIMFARINHELSEREVLEQERQGLLKKKQGLIADNKKRKDDLASLDKDLETFIDAAKPIQKIFEKQY</sequence>
<evidence type="ECO:0000256" key="1">
    <source>
        <dbReference type="ARBA" id="ARBA00004123"/>
    </source>
</evidence>
<keyword evidence="6" id="KW-1185">Reference proteome</keyword>
<dbReference type="PANTHER" id="PTHR13375:SF3">
    <property type="entry name" value="THO COMPLEX SUBUNIT 5 HOMOLOG"/>
    <property type="match status" value="1"/>
</dbReference>
<evidence type="ECO:0000256" key="4">
    <source>
        <dbReference type="SAM" id="Coils"/>
    </source>
</evidence>
<comment type="caution">
    <text evidence="5">The sequence shown here is derived from an EMBL/GenBank/DDBJ whole genome shotgun (WGS) entry which is preliminary data.</text>
</comment>
<keyword evidence="3" id="KW-0539">Nucleus</keyword>
<reference evidence="5" key="1">
    <citation type="submission" date="2021-03" db="EMBL/GenBank/DDBJ databases">
        <authorList>
            <person name="Tagirdzhanova G."/>
        </authorList>
    </citation>
    <scope>NUCLEOTIDE SEQUENCE</scope>
</reference>
<dbReference type="EMBL" id="CAJPDT010000036">
    <property type="protein sequence ID" value="CAF9924429.1"/>
    <property type="molecule type" value="Genomic_DNA"/>
</dbReference>
<dbReference type="PANTHER" id="PTHR13375">
    <property type="entry name" value="FMS INTERACTING PROTEIN"/>
    <property type="match status" value="1"/>
</dbReference>
<organism evidence="5 6">
    <name type="scientific">Imshaugia aleurites</name>
    <dbReference type="NCBI Taxonomy" id="172621"/>
    <lineage>
        <taxon>Eukaryota</taxon>
        <taxon>Fungi</taxon>
        <taxon>Dikarya</taxon>
        <taxon>Ascomycota</taxon>
        <taxon>Pezizomycotina</taxon>
        <taxon>Lecanoromycetes</taxon>
        <taxon>OSLEUM clade</taxon>
        <taxon>Lecanoromycetidae</taxon>
        <taxon>Lecanorales</taxon>
        <taxon>Lecanorineae</taxon>
        <taxon>Parmeliaceae</taxon>
        <taxon>Imshaugia</taxon>
    </lineage>
</organism>
<dbReference type="InterPro" id="IPR019163">
    <property type="entry name" value="THO_Thoc5"/>
</dbReference>
<feature type="coiled-coil region" evidence="4">
    <location>
        <begin position="160"/>
        <end position="187"/>
    </location>
</feature>
<accession>A0A8H3ISH0</accession>
<keyword evidence="4" id="KW-0175">Coiled coil</keyword>
<evidence type="ECO:0000313" key="5">
    <source>
        <dbReference type="EMBL" id="CAF9924429.1"/>
    </source>
</evidence>
<evidence type="ECO:0000256" key="2">
    <source>
        <dbReference type="ARBA" id="ARBA00008044"/>
    </source>
</evidence>